<keyword evidence="9" id="KW-0496">Mitochondrion</keyword>
<sequence length="100" mass="11760">MEPNIEPIIYSPLTKFTLGWFNYQSTKCAGFELDYYDCAVRVSKTNAKQICWKQYQDLVECAKGWKQLKRYEEMSKERKKQGRPYLPTPPADVIPPSNPY</sequence>
<evidence type="ECO:0000256" key="13">
    <source>
        <dbReference type="SAM" id="MobiDB-lite"/>
    </source>
</evidence>
<evidence type="ECO:0008006" key="16">
    <source>
        <dbReference type="Google" id="ProtNLM"/>
    </source>
</evidence>
<evidence type="ECO:0000256" key="6">
    <source>
        <dbReference type="ARBA" id="ARBA00022660"/>
    </source>
</evidence>
<evidence type="ECO:0000313" key="15">
    <source>
        <dbReference type="Proteomes" id="UP001634394"/>
    </source>
</evidence>
<dbReference type="InterPro" id="IPR019342">
    <property type="entry name" value="NADH_UbQ_OxRdtase_FeS-su5"/>
</dbReference>
<evidence type="ECO:0000256" key="5">
    <source>
        <dbReference type="ARBA" id="ARBA00022448"/>
    </source>
</evidence>
<keyword evidence="8" id="KW-0249">Electron transport</keyword>
<keyword evidence="7" id="KW-0999">Mitochondrion inner membrane</keyword>
<evidence type="ECO:0000256" key="9">
    <source>
        <dbReference type="ARBA" id="ARBA00023128"/>
    </source>
</evidence>
<evidence type="ECO:0000313" key="14">
    <source>
        <dbReference type="EMBL" id="KAL3867853.1"/>
    </source>
</evidence>
<comment type="caution">
    <text evidence="14">The sequence shown here is derived from an EMBL/GenBank/DDBJ whole genome shotgun (WGS) entry which is preliminary data.</text>
</comment>
<feature type="compositionally biased region" description="Pro residues" evidence="13">
    <location>
        <begin position="86"/>
        <end position="100"/>
    </location>
</feature>
<feature type="region of interest" description="Disordered" evidence="13">
    <location>
        <begin position="75"/>
        <end position="100"/>
    </location>
</feature>
<dbReference type="PANTHER" id="PTHR21268:SF2">
    <property type="entry name" value="NADH DEHYDROGENASE [UBIQUINONE] IRON-SULFUR PROTEIN 5"/>
    <property type="match status" value="1"/>
</dbReference>
<evidence type="ECO:0000256" key="11">
    <source>
        <dbReference type="ARBA" id="ARBA00023157"/>
    </source>
</evidence>
<name>A0ABD3W543_SINWO</name>
<dbReference type="EMBL" id="JBJQND010000008">
    <property type="protein sequence ID" value="KAL3867853.1"/>
    <property type="molecule type" value="Genomic_DNA"/>
</dbReference>
<feature type="disulfide bond" evidence="12">
    <location>
        <begin position="28"/>
        <end position="61"/>
    </location>
</feature>
<accession>A0ABD3W543</accession>
<evidence type="ECO:0000256" key="12">
    <source>
        <dbReference type="PIRSR" id="PIRSR619342-50"/>
    </source>
</evidence>
<dbReference type="Proteomes" id="UP001634394">
    <property type="component" value="Unassembled WGS sequence"/>
</dbReference>
<dbReference type="GO" id="GO:0005743">
    <property type="term" value="C:mitochondrial inner membrane"/>
    <property type="evidence" value="ECO:0007669"/>
    <property type="project" value="UniProtKB-SubCell"/>
</dbReference>
<dbReference type="GO" id="GO:0005758">
    <property type="term" value="C:mitochondrial intermembrane space"/>
    <property type="evidence" value="ECO:0007669"/>
    <property type="project" value="UniProtKB-SubCell"/>
</dbReference>
<dbReference type="PANTHER" id="PTHR21268">
    <property type="entry name" value="NADH DEHYDROGENASE [UBIQUINONE] IRON-SULFUR PROTEIN 5"/>
    <property type="match status" value="1"/>
</dbReference>
<proteinExistence type="inferred from homology"/>
<evidence type="ECO:0000256" key="3">
    <source>
        <dbReference type="ARBA" id="ARBA00004637"/>
    </source>
</evidence>
<feature type="disulfide bond" evidence="12">
    <location>
        <begin position="38"/>
        <end position="51"/>
    </location>
</feature>
<evidence type="ECO:0000256" key="7">
    <source>
        <dbReference type="ARBA" id="ARBA00022792"/>
    </source>
</evidence>
<gene>
    <name evidence="14" type="ORF">ACJMK2_040699</name>
</gene>
<keyword evidence="5" id="KW-0813">Transport</keyword>
<evidence type="ECO:0000256" key="10">
    <source>
        <dbReference type="ARBA" id="ARBA00023136"/>
    </source>
</evidence>
<comment type="function">
    <text evidence="1">Accessory subunit of the mitochondrial membrane respiratory chain NADH dehydrogenase (Complex I), that is believed not to be involved in catalysis. Complex I functions in the transfer of electrons from NADH to the respiratory chain. The immediate electron acceptor for the enzyme is believed to be ubiquinone.</text>
</comment>
<reference evidence="14 15" key="1">
    <citation type="submission" date="2024-11" db="EMBL/GenBank/DDBJ databases">
        <title>Chromosome-level genome assembly of the freshwater bivalve Anodonta woodiana.</title>
        <authorList>
            <person name="Chen X."/>
        </authorList>
    </citation>
    <scope>NUCLEOTIDE SEQUENCE [LARGE SCALE GENOMIC DNA]</scope>
    <source>
        <strain evidence="14">MN2024</strain>
        <tissue evidence="14">Gills</tissue>
    </source>
</reference>
<organism evidence="14 15">
    <name type="scientific">Sinanodonta woodiana</name>
    <name type="common">Chinese pond mussel</name>
    <name type="synonym">Anodonta woodiana</name>
    <dbReference type="NCBI Taxonomy" id="1069815"/>
    <lineage>
        <taxon>Eukaryota</taxon>
        <taxon>Metazoa</taxon>
        <taxon>Spiralia</taxon>
        <taxon>Lophotrochozoa</taxon>
        <taxon>Mollusca</taxon>
        <taxon>Bivalvia</taxon>
        <taxon>Autobranchia</taxon>
        <taxon>Heteroconchia</taxon>
        <taxon>Palaeoheterodonta</taxon>
        <taxon>Unionida</taxon>
        <taxon>Unionoidea</taxon>
        <taxon>Unionidae</taxon>
        <taxon>Unioninae</taxon>
        <taxon>Sinanodonta</taxon>
    </lineage>
</organism>
<evidence type="ECO:0000256" key="8">
    <source>
        <dbReference type="ARBA" id="ARBA00022982"/>
    </source>
</evidence>
<comment type="similarity">
    <text evidence="4">Belongs to the complex I NDUFS5 subunit family.</text>
</comment>
<keyword evidence="10" id="KW-0472">Membrane</keyword>
<keyword evidence="11 12" id="KW-1015">Disulfide bond</keyword>
<dbReference type="AlphaFoldDB" id="A0ABD3W543"/>
<evidence type="ECO:0000256" key="2">
    <source>
        <dbReference type="ARBA" id="ARBA00004569"/>
    </source>
</evidence>
<comment type="subcellular location">
    <subcellularLocation>
        <location evidence="3">Mitochondrion inner membrane</location>
        <topology evidence="3">Peripheral membrane protein</topology>
    </subcellularLocation>
    <subcellularLocation>
        <location evidence="2">Mitochondrion intermembrane space</location>
    </subcellularLocation>
</comment>
<keyword evidence="6" id="KW-0679">Respiratory chain</keyword>
<keyword evidence="15" id="KW-1185">Reference proteome</keyword>
<evidence type="ECO:0000256" key="4">
    <source>
        <dbReference type="ARBA" id="ARBA00007372"/>
    </source>
</evidence>
<evidence type="ECO:0000256" key="1">
    <source>
        <dbReference type="ARBA" id="ARBA00003195"/>
    </source>
</evidence>
<protein>
    <recommendedName>
        <fullName evidence="16">NADH dehydrogenase [ubiquinone] iron-sulfur protein 5</fullName>
    </recommendedName>
</protein>
<dbReference type="Pfam" id="PF10200">
    <property type="entry name" value="Ndufs5"/>
    <property type="match status" value="1"/>
</dbReference>